<evidence type="ECO:0000313" key="1">
    <source>
        <dbReference type="EMBL" id="GAG08002.1"/>
    </source>
</evidence>
<protein>
    <submittedName>
        <fullName evidence="1">Uncharacterized protein</fullName>
    </submittedName>
</protein>
<dbReference type="EMBL" id="BARS01021818">
    <property type="protein sequence ID" value="GAG08002.1"/>
    <property type="molecule type" value="Genomic_DNA"/>
</dbReference>
<reference evidence="1" key="1">
    <citation type="journal article" date="2014" name="Front. Microbiol.">
        <title>High frequency of phylogenetically diverse reductive dehalogenase-homologous genes in deep subseafloor sedimentary metagenomes.</title>
        <authorList>
            <person name="Kawai M."/>
            <person name="Futagami T."/>
            <person name="Toyoda A."/>
            <person name="Takaki Y."/>
            <person name="Nishi S."/>
            <person name="Hori S."/>
            <person name="Arai W."/>
            <person name="Tsubouchi T."/>
            <person name="Morono Y."/>
            <person name="Uchiyama I."/>
            <person name="Ito T."/>
            <person name="Fujiyama A."/>
            <person name="Inagaki F."/>
            <person name="Takami H."/>
        </authorList>
    </citation>
    <scope>NUCLEOTIDE SEQUENCE</scope>
    <source>
        <strain evidence="1">Expedition CK06-06</strain>
    </source>
</reference>
<accession>X0V9K1</accession>
<sequence>FDSYIEKCKENIFLEFRYGEVIETEIDNKFVY</sequence>
<dbReference type="AlphaFoldDB" id="X0V9K1"/>
<proteinExistence type="predicted"/>
<name>X0V9K1_9ZZZZ</name>
<organism evidence="1">
    <name type="scientific">marine sediment metagenome</name>
    <dbReference type="NCBI Taxonomy" id="412755"/>
    <lineage>
        <taxon>unclassified sequences</taxon>
        <taxon>metagenomes</taxon>
        <taxon>ecological metagenomes</taxon>
    </lineage>
</organism>
<gene>
    <name evidence="1" type="ORF">S01H1_34981</name>
</gene>
<feature type="non-terminal residue" evidence="1">
    <location>
        <position position="1"/>
    </location>
</feature>
<comment type="caution">
    <text evidence="1">The sequence shown here is derived from an EMBL/GenBank/DDBJ whole genome shotgun (WGS) entry which is preliminary data.</text>
</comment>